<comment type="subcellular location">
    <subcellularLocation>
        <location evidence="1">Nucleus</location>
    </subcellularLocation>
</comment>
<dbReference type="PANTHER" id="PTHR46481:SF10">
    <property type="entry name" value="ZINC FINGER BED DOMAIN-CONTAINING PROTEIN 39"/>
    <property type="match status" value="1"/>
</dbReference>
<dbReference type="SUPFAM" id="SSF57667">
    <property type="entry name" value="beta-beta-alpha zinc fingers"/>
    <property type="match status" value="1"/>
</dbReference>
<keyword evidence="5" id="KW-0805">Transcription regulation</keyword>
<reference evidence="11 12" key="1">
    <citation type="submission" date="2017-11" db="EMBL/GenBank/DDBJ databases">
        <title>De novo assembly and phasing of dikaryotic genomes from two isolates of Puccinia coronata f. sp. avenae, the causal agent of oat crown rust.</title>
        <authorList>
            <person name="Miller M.E."/>
            <person name="Zhang Y."/>
            <person name="Omidvar V."/>
            <person name="Sperschneider J."/>
            <person name="Schwessinger B."/>
            <person name="Raley C."/>
            <person name="Palmer J.M."/>
            <person name="Garnica D."/>
            <person name="Upadhyaya N."/>
            <person name="Rathjen J."/>
            <person name="Taylor J.M."/>
            <person name="Park R.F."/>
            <person name="Dodds P.N."/>
            <person name="Hirsch C.D."/>
            <person name="Kianian S.F."/>
            <person name="Figueroa M."/>
        </authorList>
    </citation>
    <scope>NUCLEOTIDE SEQUENCE [LARGE SCALE GENOMIC DNA]</scope>
    <source>
        <strain evidence="11">12NC29</strain>
    </source>
</reference>
<dbReference type="GO" id="GO:0008270">
    <property type="term" value="F:zinc ion binding"/>
    <property type="evidence" value="ECO:0007669"/>
    <property type="project" value="UniProtKB-KW"/>
</dbReference>
<feature type="compositionally biased region" description="Polar residues" evidence="9">
    <location>
        <begin position="73"/>
        <end position="100"/>
    </location>
</feature>
<evidence type="ECO:0000256" key="9">
    <source>
        <dbReference type="SAM" id="MobiDB-lite"/>
    </source>
</evidence>
<dbReference type="InterPro" id="IPR036236">
    <property type="entry name" value="Znf_C2H2_sf"/>
</dbReference>
<name>A0A2N5VXG3_9BASI</name>
<evidence type="ECO:0000256" key="1">
    <source>
        <dbReference type="ARBA" id="ARBA00004123"/>
    </source>
</evidence>
<dbReference type="PANTHER" id="PTHR46481">
    <property type="entry name" value="ZINC FINGER BED DOMAIN-CONTAINING PROTEIN 4"/>
    <property type="match status" value="1"/>
</dbReference>
<comment type="caution">
    <text evidence="11">The sequence shown here is derived from an EMBL/GenBank/DDBJ whole genome shotgun (WGS) entry which is preliminary data.</text>
</comment>
<feature type="region of interest" description="Disordered" evidence="9">
    <location>
        <begin position="48"/>
        <end position="113"/>
    </location>
</feature>
<evidence type="ECO:0000256" key="8">
    <source>
        <dbReference type="PROSITE-ProRule" id="PRU00027"/>
    </source>
</evidence>
<keyword evidence="12" id="KW-1185">Reference proteome</keyword>
<protein>
    <recommendedName>
        <fullName evidence="10">BED-type domain-containing protein</fullName>
    </recommendedName>
</protein>
<dbReference type="SMART" id="SM00614">
    <property type="entry name" value="ZnF_BED"/>
    <property type="match status" value="1"/>
</dbReference>
<evidence type="ECO:0000313" key="11">
    <source>
        <dbReference type="EMBL" id="PLW54656.1"/>
    </source>
</evidence>
<keyword evidence="7" id="KW-0539">Nucleus</keyword>
<dbReference type="AlphaFoldDB" id="A0A2N5VXG3"/>
<evidence type="ECO:0000256" key="5">
    <source>
        <dbReference type="ARBA" id="ARBA00023015"/>
    </source>
</evidence>
<proteinExistence type="predicted"/>
<dbReference type="OrthoDB" id="1900170at2759"/>
<dbReference type="Pfam" id="PF02892">
    <property type="entry name" value="zf-BED"/>
    <property type="match status" value="1"/>
</dbReference>
<dbReference type="STRING" id="200324.A0A2N5VXG3"/>
<evidence type="ECO:0000256" key="4">
    <source>
        <dbReference type="ARBA" id="ARBA00022833"/>
    </source>
</evidence>
<dbReference type="GO" id="GO:0009791">
    <property type="term" value="P:post-embryonic development"/>
    <property type="evidence" value="ECO:0007669"/>
    <property type="project" value="UniProtKB-ARBA"/>
</dbReference>
<sequence length="298" mass="32973">MSPRLLMGWAGRPTGAHWAKPPNRAPRGLCLGLSVSVSRLTRSLHSADRAFNGDRSGVQPVAEPPSSHGAAPTTGTTTSNQTDVESSASQTTTPAESISESQEDSRPKKRKLTSDVWEHFTKITDKQGKPKAQCNYCPDILSAASTGGTNHLRRHSKACLEKRGDVAPQRQGLLGFTSLAQTSSNRVWVFSQEKTREKLAGMIILHEYPFSMAEHEGFIDFMHTAQPTFVMPGRRTVRNDCVDLYQTMKKTEIAKMAKARQIALTTDLWTASDLTGYMVVTAHYIDLNWRLTKRIIGF</sequence>
<feature type="domain" description="BED-type" evidence="10">
    <location>
        <begin position="111"/>
        <end position="166"/>
    </location>
</feature>
<organism evidence="11 12">
    <name type="scientific">Puccinia coronata f. sp. avenae</name>
    <dbReference type="NCBI Taxonomy" id="200324"/>
    <lineage>
        <taxon>Eukaryota</taxon>
        <taxon>Fungi</taxon>
        <taxon>Dikarya</taxon>
        <taxon>Basidiomycota</taxon>
        <taxon>Pucciniomycotina</taxon>
        <taxon>Pucciniomycetes</taxon>
        <taxon>Pucciniales</taxon>
        <taxon>Pucciniaceae</taxon>
        <taxon>Puccinia</taxon>
    </lineage>
</organism>
<dbReference type="GO" id="GO:0005634">
    <property type="term" value="C:nucleus"/>
    <property type="evidence" value="ECO:0007669"/>
    <property type="project" value="UniProtKB-SubCell"/>
</dbReference>
<feature type="region of interest" description="Disordered" evidence="9">
    <location>
        <begin position="1"/>
        <end position="25"/>
    </location>
</feature>
<keyword evidence="4" id="KW-0862">Zinc</keyword>
<keyword evidence="6" id="KW-0804">Transcription</keyword>
<dbReference type="InterPro" id="IPR003656">
    <property type="entry name" value="Znf_BED"/>
</dbReference>
<evidence type="ECO:0000313" key="12">
    <source>
        <dbReference type="Proteomes" id="UP000235388"/>
    </source>
</evidence>
<keyword evidence="2" id="KW-0479">Metal-binding</keyword>
<dbReference type="InterPro" id="IPR052035">
    <property type="entry name" value="ZnF_BED_domain_contain"/>
</dbReference>
<dbReference type="Proteomes" id="UP000235388">
    <property type="component" value="Unassembled WGS sequence"/>
</dbReference>
<dbReference type="EMBL" id="PGCJ01000043">
    <property type="protein sequence ID" value="PLW54656.1"/>
    <property type="molecule type" value="Genomic_DNA"/>
</dbReference>
<evidence type="ECO:0000256" key="2">
    <source>
        <dbReference type="ARBA" id="ARBA00022723"/>
    </source>
</evidence>
<evidence type="ECO:0000259" key="10">
    <source>
        <dbReference type="PROSITE" id="PS50808"/>
    </source>
</evidence>
<keyword evidence="3 8" id="KW-0863">Zinc-finger</keyword>
<evidence type="ECO:0000256" key="6">
    <source>
        <dbReference type="ARBA" id="ARBA00023163"/>
    </source>
</evidence>
<gene>
    <name evidence="11" type="ORF">PCANC_05327</name>
</gene>
<dbReference type="SUPFAM" id="SSF140996">
    <property type="entry name" value="Hermes dimerisation domain"/>
    <property type="match status" value="1"/>
</dbReference>
<accession>A0A2N5VXG3</accession>
<dbReference type="GO" id="GO:0003677">
    <property type="term" value="F:DNA binding"/>
    <property type="evidence" value="ECO:0007669"/>
    <property type="project" value="InterPro"/>
</dbReference>
<evidence type="ECO:0000256" key="3">
    <source>
        <dbReference type="ARBA" id="ARBA00022771"/>
    </source>
</evidence>
<evidence type="ECO:0000256" key="7">
    <source>
        <dbReference type="ARBA" id="ARBA00023242"/>
    </source>
</evidence>
<dbReference type="PROSITE" id="PS50808">
    <property type="entry name" value="ZF_BED"/>
    <property type="match status" value="1"/>
</dbReference>